<evidence type="ECO:0000313" key="4">
    <source>
        <dbReference type="Proteomes" id="UP000515465"/>
    </source>
</evidence>
<keyword evidence="1" id="KW-0472">Membrane</keyword>
<feature type="transmembrane region" description="Helical" evidence="1">
    <location>
        <begin position="204"/>
        <end position="225"/>
    </location>
</feature>
<gene>
    <name evidence="3" type="ORF">HB778_14545</name>
</gene>
<keyword evidence="3" id="KW-0813">Transport</keyword>
<keyword evidence="1" id="KW-1133">Transmembrane helix</keyword>
<organism evidence="3 4">
    <name type="scientific">Mesorhizobium huakuii</name>
    <dbReference type="NCBI Taxonomy" id="28104"/>
    <lineage>
        <taxon>Bacteria</taxon>
        <taxon>Pseudomonadati</taxon>
        <taxon>Pseudomonadota</taxon>
        <taxon>Alphaproteobacteria</taxon>
        <taxon>Hyphomicrobiales</taxon>
        <taxon>Phyllobacteriaceae</taxon>
        <taxon>Mesorhizobium</taxon>
    </lineage>
</organism>
<dbReference type="RefSeq" id="WP_183464485.1">
    <property type="nucleotide sequence ID" value="NZ_CP050296.1"/>
</dbReference>
<evidence type="ECO:0000256" key="1">
    <source>
        <dbReference type="SAM" id="Phobius"/>
    </source>
</evidence>
<accession>A0A7G6ST60</accession>
<feature type="transmembrane region" description="Helical" evidence="1">
    <location>
        <begin position="167"/>
        <end position="192"/>
    </location>
</feature>
<keyword evidence="1" id="KW-0812">Transmembrane</keyword>
<keyword evidence="3" id="KW-0406">Ion transport</keyword>
<name>A0A7G6ST60_9HYPH</name>
<dbReference type="Pfam" id="PF07885">
    <property type="entry name" value="Ion_trans_2"/>
    <property type="match status" value="1"/>
</dbReference>
<dbReference type="GO" id="GO:0034220">
    <property type="term" value="P:monoatomic ion transmembrane transport"/>
    <property type="evidence" value="ECO:0007669"/>
    <property type="project" value="UniProtKB-KW"/>
</dbReference>
<dbReference type="Gene3D" id="1.10.287.70">
    <property type="match status" value="1"/>
</dbReference>
<dbReference type="Proteomes" id="UP000515465">
    <property type="component" value="Chromosome"/>
</dbReference>
<reference evidence="4" key="1">
    <citation type="journal article" date="2020" name="Mol. Plant Microbe">
        <title>Rhizobial microsymbionts of the narrowly endemic Oxytropis species growing in Kamchatka are characterized by significant genetic diversity and possess a set of genes that are associated with T3SS and T6SS secretion systems and can affect the development of symbiosis.</title>
        <authorList>
            <person name="Safronova V."/>
            <person name="Guro P."/>
            <person name="Sazanova A."/>
            <person name="Kuznetsova I."/>
            <person name="Belimov A."/>
            <person name="Yakubov V."/>
            <person name="Chirak E."/>
            <person name="Afonin A."/>
            <person name="Gogolev Y."/>
            <person name="Andronov E."/>
            <person name="Tikhonovich I."/>
        </authorList>
    </citation>
    <scope>NUCLEOTIDE SEQUENCE [LARGE SCALE GENOMIC DNA]</scope>
    <source>
        <strain evidence="4">583</strain>
    </source>
</reference>
<feature type="transmembrane region" description="Helical" evidence="1">
    <location>
        <begin position="36"/>
        <end position="62"/>
    </location>
</feature>
<dbReference type="InterPro" id="IPR013099">
    <property type="entry name" value="K_chnl_dom"/>
</dbReference>
<evidence type="ECO:0000313" key="3">
    <source>
        <dbReference type="EMBL" id="QND57692.1"/>
    </source>
</evidence>
<protein>
    <submittedName>
        <fullName evidence="3">Two pore domain potassium channel family protein</fullName>
    </submittedName>
</protein>
<proteinExistence type="predicted"/>
<keyword evidence="3" id="KW-0407">Ion channel</keyword>
<evidence type="ECO:0000259" key="2">
    <source>
        <dbReference type="Pfam" id="PF07885"/>
    </source>
</evidence>
<dbReference type="AlphaFoldDB" id="A0A7G6ST60"/>
<dbReference type="EMBL" id="CP050296">
    <property type="protein sequence ID" value="QND57692.1"/>
    <property type="molecule type" value="Genomic_DNA"/>
</dbReference>
<dbReference type="SUPFAM" id="SSF81324">
    <property type="entry name" value="Voltage-gated potassium channels"/>
    <property type="match status" value="1"/>
</dbReference>
<feature type="transmembrane region" description="Helical" evidence="1">
    <location>
        <begin position="74"/>
        <end position="103"/>
    </location>
</feature>
<feature type="domain" description="Potassium channel" evidence="2">
    <location>
        <begin position="173"/>
        <end position="222"/>
    </location>
</feature>
<feature type="transmembrane region" description="Helical" evidence="1">
    <location>
        <begin position="115"/>
        <end position="136"/>
    </location>
</feature>
<sequence>MAAGRWISKKWHSARDRHRAYLDFVSRHPISLVPLAALYVGLVAFLLVCCVVVVSSLVDFLWRGLEPDAKLNIVLPFTVIFLWGPLTLIVAAHYLYVTFVSFLSASQLRSFARPVFQVLQLVATTMIFFAAVHYYIALLTDGVAYDGLLRPMPEGGWSPWVNWFDKLIFVPSAATIVDCIYFSAVTMATVGYGDIKPLTMTAKIATIAEILFSFGLIVVVLGWVIGHAKGAGPVAPTIVPPTDSQTSAE</sequence>